<keyword evidence="1" id="KW-0812">Transmembrane</keyword>
<feature type="transmembrane region" description="Helical" evidence="1">
    <location>
        <begin position="72"/>
        <end position="91"/>
    </location>
</feature>
<dbReference type="EMBL" id="JAJDKZ010000032">
    <property type="protein sequence ID" value="MCB8611006.1"/>
    <property type="molecule type" value="Genomic_DNA"/>
</dbReference>
<dbReference type="AlphaFoldDB" id="A0AAW4VSA2"/>
<gene>
    <name evidence="4" type="ORF">LJD69_10445</name>
</gene>
<organism evidence="4 5">
    <name type="scientific">Faecalibacillus faecis</name>
    <dbReference type="NCBI Taxonomy" id="1982628"/>
    <lineage>
        <taxon>Bacteria</taxon>
        <taxon>Bacillati</taxon>
        <taxon>Bacillota</taxon>
        <taxon>Erysipelotrichia</taxon>
        <taxon>Erysipelotrichales</taxon>
        <taxon>Coprobacillaceae</taxon>
        <taxon>Faecalibacillus</taxon>
    </lineage>
</organism>
<comment type="caution">
    <text evidence="4">The sequence shown here is derived from an EMBL/GenBank/DDBJ whole genome shotgun (WGS) entry which is preliminary data.</text>
</comment>
<reference evidence="4" key="1">
    <citation type="submission" date="2021-10" db="EMBL/GenBank/DDBJ databases">
        <title>Collection of gut derived symbiotic bacterial strains cultured from healthy donors.</title>
        <authorList>
            <person name="Lin H."/>
            <person name="Littmann E."/>
            <person name="Kohout C."/>
            <person name="Pamer E.G."/>
        </authorList>
    </citation>
    <scope>NUCLEOTIDE SEQUENCE</scope>
    <source>
        <strain evidence="4">DFI.4.48</strain>
    </source>
</reference>
<evidence type="ECO:0000259" key="2">
    <source>
        <dbReference type="Pfam" id="PF12773"/>
    </source>
</evidence>
<dbReference type="InterPro" id="IPR032485">
    <property type="entry name" value="LRP1-like_beta_prop"/>
</dbReference>
<dbReference type="SUPFAM" id="SSF82171">
    <property type="entry name" value="DPP6 N-terminal domain-like"/>
    <property type="match status" value="1"/>
</dbReference>
<dbReference type="Pfam" id="PF12773">
    <property type="entry name" value="DZR"/>
    <property type="match status" value="1"/>
</dbReference>
<protein>
    <submittedName>
        <fullName evidence="4">DUF5050 domain-containing protein</fullName>
    </submittedName>
</protein>
<dbReference type="InterPro" id="IPR025874">
    <property type="entry name" value="DZR"/>
</dbReference>
<evidence type="ECO:0000313" key="5">
    <source>
        <dbReference type="Proteomes" id="UP001198439"/>
    </source>
</evidence>
<dbReference type="Pfam" id="PF16472">
    <property type="entry name" value="DUF5050"/>
    <property type="match status" value="1"/>
</dbReference>
<sequence length="401" mass="46790">MYCSQCGTYVEDDMLFCPQCGKQLQPIKKVCIRCHLPLSEDEEICPACGTRQTQEEIIEEEDPYKDYWKKPILWIIALVLCIASIFLGNYMTSHPLQATKSTSINQESYTLKGRTSMYDLAYNNQSGGTVIKDQKSFYYVNNNQLYVSDLNQLDNSEVLIDDCVGYLSIKNHVLYYCDSNYNYQAYDLNKKTTTQILENIYYPVIKGNEVYYQLDQDDESLYCYDLTTKENKKLNDETTYDITIDGKYVYYLSKDDQEKYSLKRMNLEDEKVETIYNEQCEFFINNQFIYLSNGSQILQMNKENLETKTIKEVENRTMVLVGNKIIYASSTKVNCMNLNGKDDHVLFKNVVARNLQVLGNDIFMEGYEQRNGETFCVFNSEGQRYYLGENQTETFENVQDA</sequence>
<evidence type="ECO:0000256" key="1">
    <source>
        <dbReference type="SAM" id="Phobius"/>
    </source>
</evidence>
<feature type="domain" description="Prolow-density lipoprotein receptor-related protein 1-like beta-propeller" evidence="3">
    <location>
        <begin position="123"/>
        <end position="370"/>
    </location>
</feature>
<proteinExistence type="predicted"/>
<keyword evidence="1" id="KW-0472">Membrane</keyword>
<evidence type="ECO:0000313" key="4">
    <source>
        <dbReference type="EMBL" id="MCB8611006.1"/>
    </source>
</evidence>
<accession>A0AAW4VSA2</accession>
<keyword evidence="1" id="KW-1133">Transmembrane helix</keyword>
<name>A0AAW4VSA2_9FIRM</name>
<dbReference type="RefSeq" id="WP_227279882.1">
    <property type="nucleotide sequence ID" value="NZ_JAJDKR010000032.1"/>
</dbReference>
<feature type="domain" description="DZANK-type" evidence="2">
    <location>
        <begin position="3"/>
        <end position="49"/>
    </location>
</feature>
<evidence type="ECO:0000259" key="3">
    <source>
        <dbReference type="Pfam" id="PF16472"/>
    </source>
</evidence>
<dbReference type="Proteomes" id="UP001198439">
    <property type="component" value="Unassembled WGS sequence"/>
</dbReference>